<feature type="compositionally biased region" description="Low complexity" evidence="1">
    <location>
        <begin position="65"/>
        <end position="86"/>
    </location>
</feature>
<evidence type="ECO:0000256" key="1">
    <source>
        <dbReference type="SAM" id="MobiDB-lite"/>
    </source>
</evidence>
<keyword evidence="4" id="KW-1185">Reference proteome</keyword>
<dbReference type="HOGENOM" id="CLU_1066190_0_0_1"/>
<reference evidence="3 4" key="1">
    <citation type="journal article" date="2010" name="Nat. Biotechnol.">
        <title>Genome sequence of the model mushroom Schizophyllum commune.</title>
        <authorList>
            <person name="Ohm R.A."/>
            <person name="de Jong J.F."/>
            <person name="Lugones L.G."/>
            <person name="Aerts A."/>
            <person name="Kothe E."/>
            <person name="Stajich J.E."/>
            <person name="de Vries R.P."/>
            <person name="Record E."/>
            <person name="Levasseur A."/>
            <person name="Baker S.E."/>
            <person name="Bartholomew K.A."/>
            <person name="Coutinho P.M."/>
            <person name="Erdmann S."/>
            <person name="Fowler T.J."/>
            <person name="Gathman A.C."/>
            <person name="Lombard V."/>
            <person name="Henrissat B."/>
            <person name="Knabe N."/>
            <person name="Kuees U."/>
            <person name="Lilly W.W."/>
            <person name="Lindquist E."/>
            <person name="Lucas S."/>
            <person name="Magnuson J.K."/>
            <person name="Piumi F."/>
            <person name="Raudaskoski M."/>
            <person name="Salamov A."/>
            <person name="Schmutz J."/>
            <person name="Schwarze F.W.M.R."/>
            <person name="vanKuyk P.A."/>
            <person name="Horton J.S."/>
            <person name="Grigoriev I.V."/>
            <person name="Woesten H.A.B."/>
        </authorList>
    </citation>
    <scope>NUCLEOTIDE SEQUENCE [LARGE SCALE GENOMIC DNA]</scope>
    <source>
        <strain evidence="4">H4-8 / FGSC 9210</strain>
    </source>
</reference>
<sequence>MPHATRTERDAQSSEHCARGTQWRASTSSAAKDQLRRDASRSAHTSRPQLASDPTALGSPPRATQGALDAASSQSQSRAAQAAPNAPLTAPSSPPHAPPLYASIPLPSQVAGVTRTILHPVLAGSCRYDLSLPPPIASLGPCIYESATWPAVPSLAIEMPLLPSPIVVHAAAYIEGGSAFVAVADVLEALYVDLQQPAIGYERRGERVARHVSRGMLISSEDACARVGQRIQRGELLRGQRMFAGLSPSPLGGEVYTLHVA</sequence>
<dbReference type="VEuPathDB" id="FungiDB:SCHCODRAFT_02556378"/>
<protein>
    <recommendedName>
        <fullName evidence="2">DUF6699 domain-containing protein</fullName>
    </recommendedName>
</protein>
<name>D8QIF3_SCHCM</name>
<dbReference type="InterPro" id="IPR046522">
    <property type="entry name" value="DUF6699"/>
</dbReference>
<dbReference type="OrthoDB" id="3265169at2759"/>
<feature type="region of interest" description="Disordered" evidence="1">
    <location>
        <begin position="1"/>
        <end position="101"/>
    </location>
</feature>
<dbReference type="STRING" id="578458.D8QIF3"/>
<feature type="compositionally biased region" description="Basic and acidic residues" evidence="1">
    <location>
        <begin position="1"/>
        <end position="18"/>
    </location>
</feature>
<dbReference type="KEGG" id="scm:SCHCO_02556378"/>
<dbReference type="Proteomes" id="UP000007431">
    <property type="component" value="Unassembled WGS sequence"/>
</dbReference>
<evidence type="ECO:0000259" key="2">
    <source>
        <dbReference type="Pfam" id="PF20415"/>
    </source>
</evidence>
<proteinExistence type="predicted"/>
<evidence type="ECO:0000313" key="3">
    <source>
        <dbReference type="EMBL" id="EFI92395.1"/>
    </source>
</evidence>
<dbReference type="GeneID" id="9596691"/>
<feature type="domain" description="DUF6699" evidence="2">
    <location>
        <begin position="127"/>
        <end position="249"/>
    </location>
</feature>
<dbReference type="AlphaFoldDB" id="D8QIF3"/>
<feature type="non-terminal residue" evidence="3">
    <location>
        <position position="261"/>
    </location>
</feature>
<dbReference type="EMBL" id="GL377313">
    <property type="protein sequence ID" value="EFI92395.1"/>
    <property type="molecule type" value="Genomic_DNA"/>
</dbReference>
<dbReference type="InParanoid" id="D8QIF3"/>
<evidence type="ECO:0000313" key="4">
    <source>
        <dbReference type="Proteomes" id="UP000007431"/>
    </source>
</evidence>
<gene>
    <name evidence="3" type="ORF">SCHCODRAFT_113678</name>
</gene>
<organism evidence="4">
    <name type="scientific">Schizophyllum commune (strain H4-8 / FGSC 9210)</name>
    <name type="common">Split gill fungus</name>
    <dbReference type="NCBI Taxonomy" id="578458"/>
    <lineage>
        <taxon>Eukaryota</taxon>
        <taxon>Fungi</taxon>
        <taxon>Dikarya</taxon>
        <taxon>Basidiomycota</taxon>
        <taxon>Agaricomycotina</taxon>
        <taxon>Agaricomycetes</taxon>
        <taxon>Agaricomycetidae</taxon>
        <taxon>Agaricales</taxon>
        <taxon>Schizophyllaceae</taxon>
        <taxon>Schizophyllum</taxon>
    </lineage>
</organism>
<accession>D8QIF3</accession>
<dbReference type="RefSeq" id="XP_003027298.1">
    <property type="nucleotide sequence ID" value="XM_003027252.1"/>
</dbReference>
<dbReference type="OMA" id="QWTHPSE"/>
<dbReference type="Pfam" id="PF20415">
    <property type="entry name" value="DUF6699"/>
    <property type="match status" value="1"/>
</dbReference>